<dbReference type="Pfam" id="PF00732">
    <property type="entry name" value="GMC_oxred_N"/>
    <property type="match status" value="1"/>
</dbReference>
<dbReference type="InterPro" id="IPR006311">
    <property type="entry name" value="TAT_signal"/>
</dbReference>
<dbReference type="Gene3D" id="3.30.410.40">
    <property type="match status" value="1"/>
</dbReference>
<dbReference type="PANTHER" id="PTHR11552">
    <property type="entry name" value="GLUCOSE-METHANOL-CHOLINE GMC OXIDOREDUCTASE"/>
    <property type="match status" value="1"/>
</dbReference>
<protein>
    <submittedName>
        <fullName evidence="4">GMC family oxidoreductase</fullName>
    </submittedName>
</protein>
<dbReference type="Pfam" id="PF05199">
    <property type="entry name" value="GMC_oxred_C"/>
    <property type="match status" value="1"/>
</dbReference>
<dbReference type="InterPro" id="IPR012132">
    <property type="entry name" value="GMC_OxRdtase"/>
</dbReference>
<accession>A0A919RDW8</accession>
<name>A0A919RDW8_9ACTN</name>
<evidence type="ECO:0000256" key="2">
    <source>
        <dbReference type="SAM" id="MobiDB-lite"/>
    </source>
</evidence>
<dbReference type="AlphaFoldDB" id="A0A919RDW8"/>
<dbReference type="EMBL" id="BOOW01000012">
    <property type="protein sequence ID" value="GII91823.1"/>
    <property type="molecule type" value="Genomic_DNA"/>
</dbReference>
<dbReference type="Gene3D" id="3.50.50.60">
    <property type="entry name" value="FAD/NAD(P)-binding domain"/>
    <property type="match status" value="1"/>
</dbReference>
<feature type="region of interest" description="Disordered" evidence="2">
    <location>
        <begin position="24"/>
        <end position="45"/>
    </location>
</feature>
<organism evidence="4 5">
    <name type="scientific">Sinosporangium siamense</name>
    <dbReference type="NCBI Taxonomy" id="1367973"/>
    <lineage>
        <taxon>Bacteria</taxon>
        <taxon>Bacillati</taxon>
        <taxon>Actinomycetota</taxon>
        <taxon>Actinomycetes</taxon>
        <taxon>Streptosporangiales</taxon>
        <taxon>Streptosporangiaceae</taxon>
        <taxon>Sinosporangium</taxon>
    </lineage>
</organism>
<feature type="domain" description="Glucose-methanol-choline oxidoreductase N-terminal" evidence="3">
    <location>
        <begin position="330"/>
        <end position="344"/>
    </location>
</feature>
<evidence type="ECO:0000259" key="3">
    <source>
        <dbReference type="PROSITE" id="PS00624"/>
    </source>
</evidence>
<dbReference type="PANTHER" id="PTHR11552:SF80">
    <property type="entry name" value="GMC OXIDOREDUCTASE"/>
    <property type="match status" value="1"/>
</dbReference>
<dbReference type="SUPFAM" id="SSF51905">
    <property type="entry name" value="FAD/NAD(P)-binding domain"/>
    <property type="match status" value="1"/>
</dbReference>
<comment type="caution">
    <text evidence="4">The sequence shown here is derived from an EMBL/GenBank/DDBJ whole genome shotgun (WGS) entry which is preliminary data.</text>
</comment>
<sequence>MTMQMDRRFLLRAGALAAGASAFGGEAHAARRREPRPSEGGEADYVVVGSGPGGAPLAARLAAAGHSVIVLEAGPPAGNRTWYDTPGLHNRASAADTAVRWDFYVEQYTDPAMSRTNSQWVHDRGVLYPRASTLGGCTAHHAQITMHPDPCDWAFVQQLTGDASWRPEAMWQHWESLLKWNLVEFPPLVEALKIDSQLRRIMNAAVDEAARLPGGNIITDHYGANKPENVGGGRQGYLYAPQMNRGGRRYGPREILHTASQQFASRMTIRTGTLARRILFAGGPDGRPRAVGVECMVGDHLYAASPLASPGRAYGVQVFRARKEVILACGAFNSPQLLMLSGIGPRAHLARHGIPVVVDLPGVGGNLQDRYEVSIVTHHRPFALLASCSFGKPLDPCLAADKGLGLFGFSQFSPYSISAGTGGVKRRYGADPRAQLYVFGAPADFRGYKPGFDSGYVNDKFSWLVLKGYAASRMGTVRLRSADPVHPPYINFRKFDDGAGGHEDVAAVVDSMAMVRRINTAAGAGTEVWPGPQVSTPEQLAQWVRKEAWGHHASCSNPIGPDGDPDAVLDSRFRVRGTIGLRVVDASAFPRIPGLFIWAPTAIISEKAAHDILSEARL</sequence>
<dbReference type="SUPFAM" id="SSF54373">
    <property type="entry name" value="FAD-linked reductases, C-terminal domain"/>
    <property type="match status" value="1"/>
</dbReference>
<evidence type="ECO:0000313" key="4">
    <source>
        <dbReference type="EMBL" id="GII91823.1"/>
    </source>
</evidence>
<dbReference type="PROSITE" id="PS00624">
    <property type="entry name" value="GMC_OXRED_2"/>
    <property type="match status" value="1"/>
</dbReference>
<dbReference type="GO" id="GO:0016614">
    <property type="term" value="F:oxidoreductase activity, acting on CH-OH group of donors"/>
    <property type="evidence" value="ECO:0007669"/>
    <property type="project" value="InterPro"/>
</dbReference>
<proteinExistence type="inferred from homology"/>
<dbReference type="RefSeq" id="WP_204024024.1">
    <property type="nucleotide sequence ID" value="NZ_BOOW01000012.1"/>
</dbReference>
<dbReference type="InterPro" id="IPR007867">
    <property type="entry name" value="GMC_OxRtase_C"/>
</dbReference>
<keyword evidence="5" id="KW-1185">Reference proteome</keyword>
<dbReference type="PROSITE" id="PS51318">
    <property type="entry name" value="TAT"/>
    <property type="match status" value="1"/>
</dbReference>
<gene>
    <name evidence="4" type="ORF">Ssi02_20540</name>
</gene>
<dbReference type="GO" id="GO:0050660">
    <property type="term" value="F:flavin adenine dinucleotide binding"/>
    <property type="evidence" value="ECO:0007669"/>
    <property type="project" value="InterPro"/>
</dbReference>
<comment type="similarity">
    <text evidence="1">Belongs to the GMC oxidoreductase family.</text>
</comment>
<dbReference type="Proteomes" id="UP000606172">
    <property type="component" value="Unassembled WGS sequence"/>
</dbReference>
<dbReference type="InterPro" id="IPR000172">
    <property type="entry name" value="GMC_OxRdtase_N"/>
</dbReference>
<dbReference type="PIRSF" id="PIRSF000137">
    <property type="entry name" value="Alcohol_oxidase"/>
    <property type="match status" value="1"/>
</dbReference>
<dbReference type="InterPro" id="IPR036188">
    <property type="entry name" value="FAD/NAD-bd_sf"/>
</dbReference>
<evidence type="ECO:0000256" key="1">
    <source>
        <dbReference type="ARBA" id="ARBA00010790"/>
    </source>
</evidence>
<evidence type="ECO:0000313" key="5">
    <source>
        <dbReference type="Proteomes" id="UP000606172"/>
    </source>
</evidence>
<reference evidence="4" key="1">
    <citation type="submission" date="2021-01" db="EMBL/GenBank/DDBJ databases">
        <title>Whole genome shotgun sequence of Sinosporangium siamense NBRC 109515.</title>
        <authorList>
            <person name="Komaki H."/>
            <person name="Tamura T."/>
        </authorList>
    </citation>
    <scope>NUCLEOTIDE SEQUENCE</scope>
    <source>
        <strain evidence="4">NBRC 109515</strain>
    </source>
</reference>